<sequence length="263" mass="28885">MKQRILTAIGFGALYIIFILIGSFPFALFIALIAAIAFMELCAMKKISPSSVPAIIGALFVVMFVLQASLFEFVKYLPLIRLSAIFIIIMLIYMVFSKNRFSFDQAAHIFLAAFYIGFSFYLFVQLRYSGLAEVFFVQILIWCTDSGAYFVGRKLGKRKLSPHISPNKSVEGAIGGVVIAAIAAIIIELIVPGSLFPSWGILLGISVVISVFGQLGDLVESAIKRYYGVKDSGNILPGHGGLLDRFDSLIFILPILFIFNVIG</sequence>
<evidence type="ECO:0000256" key="17">
    <source>
        <dbReference type="ARBA" id="ARBA00023264"/>
    </source>
</evidence>
<evidence type="ECO:0000256" key="16">
    <source>
        <dbReference type="ARBA" id="ARBA00023209"/>
    </source>
</evidence>
<organism evidence="20 21">
    <name type="scientific">Scopulibacillus daqui</name>
    <dbReference type="NCBI Taxonomy" id="1469162"/>
    <lineage>
        <taxon>Bacteria</taxon>
        <taxon>Bacillati</taxon>
        <taxon>Bacillota</taxon>
        <taxon>Bacilli</taxon>
        <taxon>Bacillales</taxon>
        <taxon>Sporolactobacillaceae</taxon>
        <taxon>Scopulibacillus</taxon>
    </lineage>
</organism>
<evidence type="ECO:0000256" key="4">
    <source>
        <dbReference type="ARBA" id="ARBA00005189"/>
    </source>
</evidence>
<evidence type="ECO:0000256" key="2">
    <source>
        <dbReference type="ARBA" id="ARBA00004651"/>
    </source>
</evidence>
<keyword evidence="8" id="KW-1003">Cell membrane</keyword>
<comment type="subcellular location">
    <subcellularLocation>
        <location evidence="2">Cell membrane</location>
        <topology evidence="2">Multi-pass membrane protein</topology>
    </subcellularLocation>
</comment>
<keyword evidence="12 18" id="KW-0548">Nucleotidyltransferase</keyword>
<comment type="similarity">
    <text evidence="5 18">Belongs to the CDS family.</text>
</comment>
<dbReference type="PROSITE" id="PS01315">
    <property type="entry name" value="CDS"/>
    <property type="match status" value="1"/>
</dbReference>
<dbReference type="Pfam" id="PF01148">
    <property type="entry name" value="CTP_transf_1"/>
    <property type="match status" value="1"/>
</dbReference>
<dbReference type="PANTHER" id="PTHR46382:SF1">
    <property type="entry name" value="PHOSPHATIDATE CYTIDYLYLTRANSFERASE"/>
    <property type="match status" value="1"/>
</dbReference>
<keyword evidence="15 19" id="KW-0472">Membrane</keyword>
<accession>A0ABS2PWE4</accession>
<comment type="pathway">
    <text evidence="4">Lipid metabolism.</text>
</comment>
<evidence type="ECO:0000313" key="21">
    <source>
        <dbReference type="Proteomes" id="UP000808914"/>
    </source>
</evidence>
<evidence type="ECO:0000256" key="18">
    <source>
        <dbReference type="RuleBase" id="RU003938"/>
    </source>
</evidence>
<evidence type="ECO:0000256" key="15">
    <source>
        <dbReference type="ARBA" id="ARBA00023136"/>
    </source>
</evidence>
<feature type="transmembrane region" description="Helical" evidence="19">
    <location>
        <begin position="108"/>
        <end position="128"/>
    </location>
</feature>
<evidence type="ECO:0000256" key="11">
    <source>
        <dbReference type="ARBA" id="ARBA00022692"/>
    </source>
</evidence>
<dbReference type="EC" id="2.7.7.41" evidence="6 18"/>
<evidence type="ECO:0000256" key="12">
    <source>
        <dbReference type="ARBA" id="ARBA00022695"/>
    </source>
</evidence>
<dbReference type="GO" id="GO:0004605">
    <property type="term" value="F:phosphatidate cytidylyltransferase activity"/>
    <property type="evidence" value="ECO:0007669"/>
    <property type="project" value="UniProtKB-EC"/>
</dbReference>
<keyword evidence="10 18" id="KW-0808">Transferase</keyword>
<dbReference type="PANTHER" id="PTHR46382">
    <property type="entry name" value="PHOSPHATIDATE CYTIDYLYLTRANSFERASE"/>
    <property type="match status" value="1"/>
</dbReference>
<evidence type="ECO:0000256" key="7">
    <source>
        <dbReference type="ARBA" id="ARBA00019373"/>
    </source>
</evidence>
<feature type="transmembrane region" description="Helical" evidence="19">
    <location>
        <begin position="76"/>
        <end position="96"/>
    </location>
</feature>
<name>A0ABS2PWE4_9BACL</name>
<evidence type="ECO:0000256" key="6">
    <source>
        <dbReference type="ARBA" id="ARBA00012487"/>
    </source>
</evidence>
<keyword evidence="21" id="KW-1185">Reference proteome</keyword>
<comment type="pathway">
    <text evidence="3 18">Phospholipid metabolism; CDP-diacylglycerol biosynthesis; CDP-diacylglycerol from sn-glycerol 3-phosphate: step 3/3.</text>
</comment>
<evidence type="ECO:0000256" key="3">
    <source>
        <dbReference type="ARBA" id="ARBA00005119"/>
    </source>
</evidence>
<evidence type="ECO:0000256" key="13">
    <source>
        <dbReference type="ARBA" id="ARBA00022989"/>
    </source>
</evidence>
<comment type="caution">
    <text evidence="20">The sequence shown here is derived from an EMBL/GenBank/DDBJ whole genome shotgun (WGS) entry which is preliminary data.</text>
</comment>
<comment type="catalytic activity">
    <reaction evidence="1 18">
        <text>a 1,2-diacyl-sn-glycero-3-phosphate + CTP + H(+) = a CDP-1,2-diacyl-sn-glycerol + diphosphate</text>
        <dbReference type="Rhea" id="RHEA:16229"/>
        <dbReference type="ChEBI" id="CHEBI:15378"/>
        <dbReference type="ChEBI" id="CHEBI:33019"/>
        <dbReference type="ChEBI" id="CHEBI:37563"/>
        <dbReference type="ChEBI" id="CHEBI:58332"/>
        <dbReference type="ChEBI" id="CHEBI:58608"/>
        <dbReference type="EC" id="2.7.7.41"/>
    </reaction>
</comment>
<evidence type="ECO:0000256" key="19">
    <source>
        <dbReference type="SAM" id="Phobius"/>
    </source>
</evidence>
<evidence type="ECO:0000256" key="5">
    <source>
        <dbReference type="ARBA" id="ARBA00010185"/>
    </source>
</evidence>
<dbReference type="EMBL" id="JAFBER010000002">
    <property type="protein sequence ID" value="MBM7644379.1"/>
    <property type="molecule type" value="Genomic_DNA"/>
</dbReference>
<keyword evidence="13 19" id="KW-1133">Transmembrane helix</keyword>
<feature type="transmembrane region" description="Helical" evidence="19">
    <location>
        <begin position="134"/>
        <end position="152"/>
    </location>
</feature>
<keyword evidence="14" id="KW-0443">Lipid metabolism</keyword>
<feature type="transmembrane region" description="Helical" evidence="19">
    <location>
        <begin position="51"/>
        <end position="70"/>
    </location>
</feature>
<evidence type="ECO:0000256" key="8">
    <source>
        <dbReference type="ARBA" id="ARBA00022475"/>
    </source>
</evidence>
<dbReference type="RefSeq" id="WP_205002346.1">
    <property type="nucleotide sequence ID" value="NZ_JAFBER010000002.1"/>
</dbReference>
<evidence type="ECO:0000256" key="9">
    <source>
        <dbReference type="ARBA" id="ARBA00022516"/>
    </source>
</evidence>
<keyword evidence="16" id="KW-0594">Phospholipid biosynthesis</keyword>
<feature type="transmembrane region" description="Helical" evidence="19">
    <location>
        <begin position="12"/>
        <end position="39"/>
    </location>
</feature>
<gene>
    <name evidence="20" type="ORF">JOD45_000572</name>
</gene>
<keyword evidence="17" id="KW-1208">Phospholipid metabolism</keyword>
<feature type="transmembrane region" description="Helical" evidence="19">
    <location>
        <begin position="242"/>
        <end position="262"/>
    </location>
</feature>
<evidence type="ECO:0000256" key="14">
    <source>
        <dbReference type="ARBA" id="ARBA00023098"/>
    </source>
</evidence>
<dbReference type="InterPro" id="IPR000374">
    <property type="entry name" value="PC_trans"/>
</dbReference>
<feature type="transmembrane region" description="Helical" evidence="19">
    <location>
        <begin position="173"/>
        <end position="193"/>
    </location>
</feature>
<proteinExistence type="inferred from homology"/>
<keyword evidence="11 18" id="KW-0812">Transmembrane</keyword>
<protein>
    <recommendedName>
        <fullName evidence="7 18">Phosphatidate cytidylyltransferase</fullName>
        <ecNumber evidence="6 18">2.7.7.41</ecNumber>
    </recommendedName>
</protein>
<evidence type="ECO:0000256" key="10">
    <source>
        <dbReference type="ARBA" id="ARBA00022679"/>
    </source>
</evidence>
<keyword evidence="9" id="KW-0444">Lipid biosynthesis</keyword>
<reference evidence="20 21" key="1">
    <citation type="submission" date="2021-01" db="EMBL/GenBank/DDBJ databases">
        <title>Genomic Encyclopedia of Type Strains, Phase IV (KMG-IV): sequencing the most valuable type-strain genomes for metagenomic binning, comparative biology and taxonomic classification.</title>
        <authorList>
            <person name="Goeker M."/>
        </authorList>
    </citation>
    <scope>NUCLEOTIDE SEQUENCE [LARGE SCALE GENOMIC DNA]</scope>
    <source>
        <strain evidence="20 21">DSM 28236</strain>
    </source>
</reference>
<evidence type="ECO:0000256" key="1">
    <source>
        <dbReference type="ARBA" id="ARBA00001698"/>
    </source>
</evidence>
<evidence type="ECO:0000313" key="20">
    <source>
        <dbReference type="EMBL" id="MBM7644379.1"/>
    </source>
</evidence>
<feature type="transmembrane region" description="Helical" evidence="19">
    <location>
        <begin position="199"/>
        <end position="221"/>
    </location>
</feature>
<dbReference type="Proteomes" id="UP000808914">
    <property type="component" value="Unassembled WGS sequence"/>
</dbReference>